<feature type="compositionally biased region" description="Basic and acidic residues" evidence="1">
    <location>
        <begin position="1"/>
        <end position="12"/>
    </location>
</feature>
<accession>F2RYC6</accession>
<dbReference type="HOGENOM" id="CLU_1714639_0_0_1"/>
<feature type="region of interest" description="Disordered" evidence="1">
    <location>
        <begin position="1"/>
        <end position="28"/>
    </location>
</feature>
<name>F2RYC6_TRIT1</name>
<evidence type="ECO:0000313" key="3">
    <source>
        <dbReference type="Proteomes" id="UP000009172"/>
    </source>
</evidence>
<dbReference type="Proteomes" id="UP000009172">
    <property type="component" value="Unassembled WGS sequence"/>
</dbReference>
<dbReference type="AlphaFoldDB" id="F2RYC6"/>
<organism evidence="2 3">
    <name type="scientific">Trichophyton tonsurans (strain CBS 112818)</name>
    <name type="common">Scalp ringworm fungus</name>
    <dbReference type="NCBI Taxonomy" id="647933"/>
    <lineage>
        <taxon>Eukaryota</taxon>
        <taxon>Fungi</taxon>
        <taxon>Dikarya</taxon>
        <taxon>Ascomycota</taxon>
        <taxon>Pezizomycotina</taxon>
        <taxon>Eurotiomycetes</taxon>
        <taxon>Eurotiomycetidae</taxon>
        <taxon>Onygenales</taxon>
        <taxon>Arthrodermataceae</taxon>
        <taxon>Trichophyton</taxon>
    </lineage>
</organism>
<dbReference type="EMBL" id="GG698493">
    <property type="protein sequence ID" value="EGD96325.1"/>
    <property type="molecule type" value="Genomic_DNA"/>
</dbReference>
<gene>
    <name evidence="2" type="ORF">TESG_08435</name>
</gene>
<reference evidence="3" key="1">
    <citation type="journal article" date="2012" name="MBio">
        <title>Comparative genome analysis of Trichophyton rubrum and related dermatophytes reveals candidate genes involved in infection.</title>
        <authorList>
            <person name="Martinez D.A."/>
            <person name="Oliver B.G."/>
            <person name="Graeser Y."/>
            <person name="Goldberg J.M."/>
            <person name="Li W."/>
            <person name="Martinez-Rossi N.M."/>
            <person name="Monod M."/>
            <person name="Shelest E."/>
            <person name="Barton R.C."/>
            <person name="Birch E."/>
            <person name="Brakhage A.A."/>
            <person name="Chen Z."/>
            <person name="Gurr S.J."/>
            <person name="Heiman D."/>
            <person name="Heitman J."/>
            <person name="Kosti I."/>
            <person name="Rossi A."/>
            <person name="Saif S."/>
            <person name="Samalova M."/>
            <person name="Saunders C.W."/>
            <person name="Shea T."/>
            <person name="Summerbell R.C."/>
            <person name="Xu J."/>
            <person name="Young S."/>
            <person name="Zeng Q."/>
            <person name="Birren B.W."/>
            <person name="Cuomo C.A."/>
            <person name="White T.C."/>
        </authorList>
    </citation>
    <scope>NUCLEOTIDE SEQUENCE [LARGE SCALE GENOMIC DNA]</scope>
    <source>
        <strain evidence="3">CBS 112818</strain>
    </source>
</reference>
<sequence length="153" mass="17730">MGRKIDPEERARRLQKRGFNPDKGSLSRERVWKELQPSTKRGYDTAKYLWQEYCQSNGAKDDDIFKQETIKHFIIYMAAGVEGQKDGKPMDSGILRMWKSFTGEWRRRKGVELPSTVVNSGVHWIKTEGELDPPKGLHIFVREGYNFSGNPQP</sequence>
<proteinExistence type="predicted"/>
<keyword evidence="3" id="KW-1185">Reference proteome</keyword>
<dbReference type="OrthoDB" id="4207352at2759"/>
<protein>
    <submittedName>
        <fullName evidence="2">Uncharacterized protein</fullName>
    </submittedName>
</protein>
<evidence type="ECO:0000256" key="1">
    <source>
        <dbReference type="SAM" id="MobiDB-lite"/>
    </source>
</evidence>
<evidence type="ECO:0000313" key="2">
    <source>
        <dbReference type="EMBL" id="EGD96325.1"/>
    </source>
</evidence>